<feature type="non-terminal residue" evidence="1">
    <location>
        <position position="68"/>
    </location>
</feature>
<proteinExistence type="predicted"/>
<gene>
    <name evidence="1" type="ORF">EWB00_000212</name>
</gene>
<keyword evidence="2" id="KW-1185">Reference proteome</keyword>
<comment type="caution">
    <text evidence="1">The sequence shown here is derived from an EMBL/GenBank/DDBJ whole genome shotgun (WGS) entry which is preliminary data.</text>
</comment>
<reference evidence="1 2" key="1">
    <citation type="submission" date="2019-03" db="EMBL/GenBank/DDBJ databases">
        <title>An improved genome assembly of the fluke Schistosoma japonicum.</title>
        <authorList>
            <person name="Hu W."/>
            <person name="Luo F."/>
            <person name="Yin M."/>
            <person name="Mo X."/>
            <person name="Sun C."/>
            <person name="Wu Q."/>
            <person name="Zhu B."/>
            <person name="Xiang M."/>
            <person name="Wang J."/>
            <person name="Wang Y."/>
            <person name="Zhang T."/>
            <person name="Xu B."/>
            <person name="Zheng H."/>
            <person name="Feng Z."/>
        </authorList>
    </citation>
    <scope>NUCLEOTIDE SEQUENCE [LARGE SCALE GENOMIC DNA]</scope>
    <source>
        <strain evidence="1">HuSjv2</strain>
        <tissue evidence="1">Worms</tissue>
    </source>
</reference>
<organism evidence="1 2">
    <name type="scientific">Schistosoma japonicum</name>
    <name type="common">Blood fluke</name>
    <dbReference type="NCBI Taxonomy" id="6182"/>
    <lineage>
        <taxon>Eukaryota</taxon>
        <taxon>Metazoa</taxon>
        <taxon>Spiralia</taxon>
        <taxon>Lophotrochozoa</taxon>
        <taxon>Platyhelminthes</taxon>
        <taxon>Trematoda</taxon>
        <taxon>Digenea</taxon>
        <taxon>Strigeidida</taxon>
        <taxon>Schistosomatoidea</taxon>
        <taxon>Schistosomatidae</taxon>
        <taxon>Schistosoma</taxon>
    </lineage>
</organism>
<dbReference type="Proteomes" id="UP000311919">
    <property type="component" value="Unassembled WGS sequence"/>
</dbReference>
<dbReference type="AlphaFoldDB" id="A0A4Z2CKL6"/>
<name>A0A4Z2CKL6_SCHJA</name>
<accession>A0A4Z2CKL6</accession>
<evidence type="ECO:0000313" key="2">
    <source>
        <dbReference type="Proteomes" id="UP000311919"/>
    </source>
</evidence>
<protein>
    <submittedName>
        <fullName evidence="1">Uncharacterized protein</fullName>
    </submittedName>
</protein>
<sequence>MWHVYAGMYAITQSRPTVSFKPGPYENVHSNQTPWEEACGLHLHQGMQLLSCSTYAFSNTGLEPDIDI</sequence>
<dbReference type="EMBL" id="SKCS01001054">
    <property type="protein sequence ID" value="TNN04736.1"/>
    <property type="molecule type" value="Genomic_DNA"/>
</dbReference>
<evidence type="ECO:0000313" key="1">
    <source>
        <dbReference type="EMBL" id="TNN04736.1"/>
    </source>
</evidence>